<dbReference type="GO" id="GO:0005975">
    <property type="term" value="P:carbohydrate metabolic process"/>
    <property type="evidence" value="ECO:0007669"/>
    <property type="project" value="InterPro"/>
</dbReference>
<dbReference type="AlphaFoldDB" id="A0A420Y301"/>
<proteinExistence type="predicted"/>
<dbReference type="STRING" id="177199.A0A420Y301"/>
<accession>A0A420Y301</accession>
<organism evidence="1 2">
    <name type="scientific">Coniochaeta pulveracea</name>
    <dbReference type="NCBI Taxonomy" id="177199"/>
    <lineage>
        <taxon>Eukaryota</taxon>
        <taxon>Fungi</taxon>
        <taxon>Dikarya</taxon>
        <taxon>Ascomycota</taxon>
        <taxon>Pezizomycotina</taxon>
        <taxon>Sordariomycetes</taxon>
        <taxon>Sordariomycetidae</taxon>
        <taxon>Coniochaetales</taxon>
        <taxon>Coniochaetaceae</taxon>
        <taxon>Coniochaeta</taxon>
    </lineage>
</organism>
<protein>
    <submittedName>
        <fullName evidence="1">Uncharacterized protein</fullName>
    </submittedName>
</protein>
<comment type="caution">
    <text evidence="1">The sequence shown here is derived from an EMBL/GenBank/DDBJ whole genome shotgun (WGS) entry which is preliminary data.</text>
</comment>
<sequence length="385" mass="42465">MTVDEHFSHGLLSSPIFSFETAIPETPVTDPINPSFLTAATKPYSPLPTPLTPSTAISWDPPFKPGVGGHRGRYLWTDAFGVLNFITLSRLSNPAYLILATRLVETVHSVLGRTRDRTARLQGASDAHPLAGGLRIGKLEEEGKGMEGDGMYHHYITLWMFALCRLAKATGERGWVERAVELGRATNRLFVKEGEGGRKRLVWKVGTDGRVLVGSEGRLDAATGYVVYLLLARTAKDMELGEGVLEEEIAEYQALMGRHGGVSASRDVLDLGMGLWMASGCREEEWARRLGEESMGVVKGVLRGVMGRPAGRRLAFREFGTCLGLECWGGMDEELRAMVEEVKRFWEAKMEVHTEEDLRPISWVMYAAALVPGAWKPGFLEDNGE</sequence>
<evidence type="ECO:0000313" key="1">
    <source>
        <dbReference type="EMBL" id="RKU42253.1"/>
    </source>
</evidence>
<gene>
    <name evidence="1" type="ORF">DL546_003863</name>
</gene>
<evidence type="ECO:0000313" key="2">
    <source>
        <dbReference type="Proteomes" id="UP000275385"/>
    </source>
</evidence>
<keyword evidence="2" id="KW-1185">Reference proteome</keyword>
<dbReference type="InterPro" id="IPR008928">
    <property type="entry name" value="6-hairpin_glycosidase_sf"/>
</dbReference>
<dbReference type="OrthoDB" id="302966at2759"/>
<dbReference type="SUPFAM" id="SSF48208">
    <property type="entry name" value="Six-hairpin glycosidases"/>
    <property type="match status" value="1"/>
</dbReference>
<dbReference type="EMBL" id="QVQW01000059">
    <property type="protein sequence ID" value="RKU42253.1"/>
    <property type="molecule type" value="Genomic_DNA"/>
</dbReference>
<dbReference type="Proteomes" id="UP000275385">
    <property type="component" value="Unassembled WGS sequence"/>
</dbReference>
<reference evidence="1 2" key="1">
    <citation type="submission" date="2018-08" db="EMBL/GenBank/DDBJ databases">
        <title>Draft genome of the lignicolous fungus Coniochaeta pulveracea.</title>
        <authorList>
            <person name="Borstlap C.J."/>
            <person name="De Witt R.N."/>
            <person name="Botha A."/>
            <person name="Volschenk H."/>
        </authorList>
    </citation>
    <scope>NUCLEOTIDE SEQUENCE [LARGE SCALE GENOMIC DNA]</scope>
    <source>
        <strain evidence="1 2">CAB683</strain>
    </source>
</reference>
<name>A0A420Y301_9PEZI</name>